<comment type="caution">
    <text evidence="15">The sequence shown here is derived from an EMBL/GenBank/DDBJ whole genome shotgun (WGS) entry which is preliminary data.</text>
</comment>
<dbReference type="PRINTS" id="PR02008">
    <property type="entry name" value="RCMTFAMILY"/>
</dbReference>
<feature type="binding site" evidence="13">
    <location>
        <begin position="264"/>
        <end position="270"/>
    </location>
    <ligand>
        <name>S-adenosyl-L-methionine</name>
        <dbReference type="ChEBI" id="CHEBI:59789"/>
    </ligand>
</feature>
<dbReference type="InterPro" id="IPR054728">
    <property type="entry name" value="RsmB-like_ferredoxin"/>
</dbReference>
<dbReference type="SUPFAM" id="SSF53335">
    <property type="entry name" value="S-adenosyl-L-methionine-dependent methyltransferases"/>
    <property type="match status" value="1"/>
</dbReference>
<dbReference type="SUPFAM" id="SSF48013">
    <property type="entry name" value="NusB-like"/>
    <property type="match status" value="1"/>
</dbReference>
<evidence type="ECO:0000259" key="14">
    <source>
        <dbReference type="PROSITE" id="PS51686"/>
    </source>
</evidence>
<feature type="domain" description="SAM-dependent MTase RsmB/NOP-type" evidence="14">
    <location>
        <begin position="172"/>
        <end position="453"/>
    </location>
</feature>
<evidence type="ECO:0000256" key="8">
    <source>
        <dbReference type="ARBA" id="ARBA00022691"/>
    </source>
</evidence>
<dbReference type="GO" id="GO:0032259">
    <property type="term" value="P:methylation"/>
    <property type="evidence" value="ECO:0007669"/>
    <property type="project" value="UniProtKB-KW"/>
</dbReference>
<proteinExistence type="inferred from homology"/>
<protein>
    <recommendedName>
        <fullName evidence="3">16S rRNA (cytosine(967)-C(5))-methyltransferase</fullName>
        <ecNumber evidence="3">2.1.1.176</ecNumber>
    </recommendedName>
    <alternativeName>
        <fullName evidence="10">16S rRNA m5C967 methyltransferase</fullName>
    </alternativeName>
    <alternativeName>
        <fullName evidence="11">rRNA (cytosine-C(5)-)-methyltransferase RsmB</fullName>
    </alternativeName>
</protein>
<dbReference type="NCBIfam" id="NF011494">
    <property type="entry name" value="PRK14902.1"/>
    <property type="match status" value="1"/>
</dbReference>
<comment type="catalytic activity">
    <reaction evidence="12">
        <text>cytidine(967) in 16S rRNA + S-adenosyl-L-methionine = 5-methylcytidine(967) in 16S rRNA + S-adenosyl-L-homocysteine + H(+)</text>
        <dbReference type="Rhea" id="RHEA:42748"/>
        <dbReference type="Rhea" id="RHEA-COMP:10219"/>
        <dbReference type="Rhea" id="RHEA-COMP:10220"/>
        <dbReference type="ChEBI" id="CHEBI:15378"/>
        <dbReference type="ChEBI" id="CHEBI:57856"/>
        <dbReference type="ChEBI" id="CHEBI:59789"/>
        <dbReference type="ChEBI" id="CHEBI:74483"/>
        <dbReference type="ChEBI" id="CHEBI:82748"/>
        <dbReference type="EC" id="2.1.1.176"/>
    </reaction>
</comment>
<feature type="binding site" evidence="13">
    <location>
        <position position="315"/>
    </location>
    <ligand>
        <name>S-adenosyl-L-methionine</name>
        <dbReference type="ChEBI" id="CHEBI:59789"/>
    </ligand>
</feature>
<keyword evidence="5" id="KW-0698">rRNA processing</keyword>
<dbReference type="PROSITE" id="PS51686">
    <property type="entry name" value="SAM_MT_RSMB_NOP"/>
    <property type="match status" value="1"/>
</dbReference>
<evidence type="ECO:0000256" key="9">
    <source>
        <dbReference type="ARBA" id="ARBA00022884"/>
    </source>
</evidence>
<dbReference type="Gene3D" id="3.30.70.1170">
    <property type="entry name" value="Sun protein, domain 3"/>
    <property type="match status" value="1"/>
</dbReference>
<gene>
    <name evidence="15" type="ORF">JOE21_003247</name>
</gene>
<dbReference type="Proteomes" id="UP001185012">
    <property type="component" value="Unassembled WGS sequence"/>
</dbReference>
<dbReference type="Pfam" id="PF01189">
    <property type="entry name" value="Methyltr_RsmB-F"/>
    <property type="match status" value="1"/>
</dbReference>
<evidence type="ECO:0000256" key="7">
    <source>
        <dbReference type="ARBA" id="ARBA00022679"/>
    </source>
</evidence>
<evidence type="ECO:0000256" key="13">
    <source>
        <dbReference type="PROSITE-ProRule" id="PRU01023"/>
    </source>
</evidence>
<dbReference type="InterPro" id="IPR006027">
    <property type="entry name" value="NusB_RsmB_TIM44"/>
</dbReference>
<evidence type="ECO:0000256" key="3">
    <source>
        <dbReference type="ARBA" id="ARBA00012140"/>
    </source>
</evidence>
<organism evidence="15 16">
    <name type="scientific">Desmospora profundinema</name>
    <dbReference type="NCBI Taxonomy" id="1571184"/>
    <lineage>
        <taxon>Bacteria</taxon>
        <taxon>Bacillati</taxon>
        <taxon>Bacillota</taxon>
        <taxon>Bacilli</taxon>
        <taxon>Bacillales</taxon>
        <taxon>Thermoactinomycetaceae</taxon>
        <taxon>Desmospora</taxon>
    </lineage>
</organism>
<dbReference type="InterPro" id="IPR004573">
    <property type="entry name" value="rRNA_ssu_MeTfrase_B"/>
</dbReference>
<keyword evidence="6 13" id="KW-0489">Methyltransferase</keyword>
<evidence type="ECO:0000256" key="12">
    <source>
        <dbReference type="ARBA" id="ARBA00047283"/>
    </source>
</evidence>
<sequence length="454" mass="50510">MAQERTARETALEILLAVEERGAFSNLALHEHLDRSGLDIRDRGLVTELVYGTIQRQYTLDWILGRLVKKGPDSLERWVHQLLRLGLYQLRYLDKIPSRAAVHETVRIANLRGHRGISGLINGVLRSYVRREREFNLKPDGSVRSLALVHSFPEWMVKRLIDSYGPGTAADILASLNRRPHVSLRVNPLQADPARVANALTQSFPGAEVVPSEVVAQAFTVRGAGNPALHPGFARGWYTIQDESSMLVAEAVDPQPGQRVLDGCAAPGGKTTHMAERMGDEGFLLACDVHPHKVGLIEENVRRLSLSIVQAREADLRSLPEEGEDASFDCVLLDAPCSGWGVIRRKPEIKWAREAEAVEELSRLQRELLHAAARMVKPGGILVYSTCTMEPRENEEQVDAFLGNHPDFTADPTLLERFSAKVRDQALHRGAGIQILPHHFESDGFFIARMVKKG</sequence>
<keyword evidence="7 13" id="KW-0808">Transferase</keyword>
<comment type="function">
    <text evidence="1">Specifically methylates the cytosine at position 967 (m5C967) of 16S rRNA.</text>
</comment>
<dbReference type="Pfam" id="PF22458">
    <property type="entry name" value="RsmF-B_ferredox"/>
    <property type="match status" value="1"/>
</dbReference>
<evidence type="ECO:0000313" key="15">
    <source>
        <dbReference type="EMBL" id="MDR6227232.1"/>
    </source>
</evidence>
<keyword evidence="16" id="KW-1185">Reference proteome</keyword>
<comment type="subcellular location">
    <subcellularLocation>
        <location evidence="2">Cytoplasm</location>
    </subcellularLocation>
</comment>
<dbReference type="RefSeq" id="WP_309868180.1">
    <property type="nucleotide sequence ID" value="NZ_JAVDQG010000008.1"/>
</dbReference>
<evidence type="ECO:0000256" key="1">
    <source>
        <dbReference type="ARBA" id="ARBA00002724"/>
    </source>
</evidence>
<dbReference type="EMBL" id="JAVDQG010000008">
    <property type="protein sequence ID" value="MDR6227232.1"/>
    <property type="molecule type" value="Genomic_DNA"/>
</dbReference>
<keyword evidence="9 13" id="KW-0694">RNA-binding</keyword>
<feature type="binding site" evidence="13">
    <location>
        <position position="334"/>
    </location>
    <ligand>
        <name>S-adenosyl-L-methionine</name>
        <dbReference type="ChEBI" id="CHEBI:59789"/>
    </ligand>
</feature>
<comment type="similarity">
    <text evidence="13">Belongs to the class I-like SAM-binding methyltransferase superfamily. RsmB/NOP family.</text>
</comment>
<evidence type="ECO:0000256" key="10">
    <source>
        <dbReference type="ARBA" id="ARBA00030399"/>
    </source>
</evidence>
<dbReference type="NCBIfam" id="TIGR00563">
    <property type="entry name" value="rsmB"/>
    <property type="match status" value="1"/>
</dbReference>
<keyword evidence="4" id="KW-0963">Cytoplasm</keyword>
<dbReference type="GO" id="GO:0008168">
    <property type="term" value="F:methyltransferase activity"/>
    <property type="evidence" value="ECO:0007669"/>
    <property type="project" value="UniProtKB-KW"/>
</dbReference>
<evidence type="ECO:0000256" key="6">
    <source>
        <dbReference type="ARBA" id="ARBA00022603"/>
    </source>
</evidence>
<reference evidence="15 16" key="1">
    <citation type="submission" date="2023-07" db="EMBL/GenBank/DDBJ databases">
        <title>Genomic Encyclopedia of Type Strains, Phase IV (KMG-IV): sequencing the most valuable type-strain genomes for metagenomic binning, comparative biology and taxonomic classification.</title>
        <authorList>
            <person name="Goeker M."/>
        </authorList>
    </citation>
    <scope>NUCLEOTIDE SEQUENCE [LARGE SCALE GENOMIC DNA]</scope>
    <source>
        <strain evidence="15 16">DSM 45903</strain>
    </source>
</reference>
<dbReference type="PANTHER" id="PTHR22807">
    <property type="entry name" value="NOP2 YEAST -RELATED NOL1/NOP2/FMU SUN DOMAIN-CONTAINING"/>
    <property type="match status" value="1"/>
</dbReference>
<evidence type="ECO:0000313" key="16">
    <source>
        <dbReference type="Proteomes" id="UP001185012"/>
    </source>
</evidence>
<feature type="active site" description="Nucleophile" evidence="13">
    <location>
        <position position="387"/>
    </location>
</feature>
<evidence type="ECO:0000256" key="4">
    <source>
        <dbReference type="ARBA" id="ARBA00022490"/>
    </source>
</evidence>
<evidence type="ECO:0000256" key="2">
    <source>
        <dbReference type="ARBA" id="ARBA00004496"/>
    </source>
</evidence>
<dbReference type="Pfam" id="PF01029">
    <property type="entry name" value="NusB"/>
    <property type="match status" value="1"/>
</dbReference>
<dbReference type="CDD" id="cd02440">
    <property type="entry name" value="AdoMet_MTases"/>
    <property type="match status" value="1"/>
</dbReference>
<dbReference type="PANTHER" id="PTHR22807:SF53">
    <property type="entry name" value="RIBOSOMAL RNA SMALL SUBUNIT METHYLTRANSFERASE B-RELATED"/>
    <property type="match status" value="1"/>
</dbReference>
<dbReference type="InterPro" id="IPR023267">
    <property type="entry name" value="RCMT"/>
</dbReference>
<accession>A0ABU1IR10</accession>
<dbReference type="InterPro" id="IPR029063">
    <property type="entry name" value="SAM-dependent_MTases_sf"/>
</dbReference>
<evidence type="ECO:0000256" key="11">
    <source>
        <dbReference type="ARBA" id="ARBA00031088"/>
    </source>
</evidence>
<dbReference type="InterPro" id="IPR035926">
    <property type="entry name" value="NusB-like_sf"/>
</dbReference>
<keyword evidence="8 13" id="KW-0949">S-adenosyl-L-methionine</keyword>
<dbReference type="EC" id="2.1.1.176" evidence="3"/>
<evidence type="ECO:0000256" key="5">
    <source>
        <dbReference type="ARBA" id="ARBA00022552"/>
    </source>
</evidence>
<name>A0ABU1IR10_9BACL</name>
<dbReference type="InterPro" id="IPR001678">
    <property type="entry name" value="MeTrfase_RsmB-F_NOP2_dom"/>
</dbReference>
<dbReference type="Gene3D" id="1.10.940.10">
    <property type="entry name" value="NusB-like"/>
    <property type="match status" value="1"/>
</dbReference>
<dbReference type="Gene3D" id="3.40.50.150">
    <property type="entry name" value="Vaccinia Virus protein VP39"/>
    <property type="match status" value="1"/>
</dbReference>
<dbReference type="InterPro" id="IPR049560">
    <property type="entry name" value="MeTrfase_RsmB-F_NOP2_cat"/>
</dbReference>
<feature type="binding site" evidence="13">
    <location>
        <position position="288"/>
    </location>
    <ligand>
        <name>S-adenosyl-L-methionine</name>
        <dbReference type="ChEBI" id="CHEBI:59789"/>
    </ligand>
</feature>